<dbReference type="RefSeq" id="WP_136337703.1">
    <property type="nucleotide sequence ID" value="NZ_SSMD01000001.1"/>
</dbReference>
<dbReference type="PANTHER" id="PTHR45947">
    <property type="entry name" value="SULFOQUINOVOSYL TRANSFERASE SQD2"/>
    <property type="match status" value="1"/>
</dbReference>
<dbReference type="InterPro" id="IPR050194">
    <property type="entry name" value="Glycosyltransferase_grp1"/>
</dbReference>
<evidence type="ECO:0000259" key="1">
    <source>
        <dbReference type="Pfam" id="PF13439"/>
    </source>
</evidence>
<dbReference type="GO" id="GO:0016758">
    <property type="term" value="F:hexosyltransferase activity"/>
    <property type="evidence" value="ECO:0007669"/>
    <property type="project" value="TreeGrafter"/>
</dbReference>
<dbReference type="PANTHER" id="PTHR45947:SF3">
    <property type="entry name" value="SULFOQUINOVOSYL TRANSFERASE SQD2"/>
    <property type="match status" value="1"/>
</dbReference>
<dbReference type="Gene3D" id="3.40.50.2000">
    <property type="entry name" value="Glycogen Phosphorylase B"/>
    <property type="match status" value="2"/>
</dbReference>
<dbReference type="SUPFAM" id="SSF53756">
    <property type="entry name" value="UDP-Glycosyltransferase/glycogen phosphorylase"/>
    <property type="match status" value="1"/>
</dbReference>
<dbReference type="Pfam" id="PF13692">
    <property type="entry name" value="Glyco_trans_1_4"/>
    <property type="match status" value="1"/>
</dbReference>
<evidence type="ECO:0000313" key="2">
    <source>
        <dbReference type="EMBL" id="THD76759.1"/>
    </source>
</evidence>
<evidence type="ECO:0000313" key="3">
    <source>
        <dbReference type="Proteomes" id="UP000306113"/>
    </source>
</evidence>
<reference evidence="2 3" key="1">
    <citation type="submission" date="2019-04" db="EMBL/GenBank/DDBJ databases">
        <title>Draft genome sequence of Youngimonas vesicularis.</title>
        <authorList>
            <person name="Hameed A."/>
        </authorList>
    </citation>
    <scope>NUCLEOTIDE SEQUENCE [LARGE SCALE GENOMIC DNA]</scope>
    <source>
        <strain evidence="2 3">CC-AMW-E</strain>
    </source>
</reference>
<protein>
    <submittedName>
        <fullName evidence="2">Glycosyltransferase family 1 protein</fullName>
    </submittedName>
</protein>
<keyword evidence="3" id="KW-1185">Reference proteome</keyword>
<comment type="caution">
    <text evidence="2">The sequence shown here is derived from an EMBL/GenBank/DDBJ whole genome shotgun (WGS) entry which is preliminary data.</text>
</comment>
<dbReference type="Proteomes" id="UP000306113">
    <property type="component" value="Unassembled WGS sequence"/>
</dbReference>
<dbReference type="Pfam" id="PF13439">
    <property type="entry name" value="Glyco_transf_4"/>
    <property type="match status" value="1"/>
</dbReference>
<dbReference type="InterPro" id="IPR028098">
    <property type="entry name" value="Glyco_trans_4-like_N"/>
</dbReference>
<keyword evidence="2" id="KW-0808">Transferase</keyword>
<dbReference type="CDD" id="cd03801">
    <property type="entry name" value="GT4_PimA-like"/>
    <property type="match status" value="1"/>
</dbReference>
<organism evidence="2 3">
    <name type="scientific">Thalassobius vesicularis</name>
    <dbReference type="NCBI Taxonomy" id="1294297"/>
    <lineage>
        <taxon>Bacteria</taxon>
        <taxon>Pseudomonadati</taxon>
        <taxon>Pseudomonadota</taxon>
        <taxon>Alphaproteobacteria</taxon>
        <taxon>Rhodobacterales</taxon>
        <taxon>Roseobacteraceae</taxon>
        <taxon>Thalassovita</taxon>
    </lineage>
</organism>
<feature type="domain" description="Glycosyltransferase subfamily 4-like N-terminal" evidence="1">
    <location>
        <begin position="13"/>
        <end position="176"/>
    </location>
</feature>
<dbReference type="OrthoDB" id="9790710at2"/>
<dbReference type="EMBL" id="SSMD01000001">
    <property type="protein sequence ID" value="THD76759.1"/>
    <property type="molecule type" value="Genomic_DNA"/>
</dbReference>
<gene>
    <name evidence="2" type="ORF">E7681_02665</name>
</gene>
<proteinExistence type="predicted"/>
<dbReference type="AlphaFoldDB" id="A0A4S3MD18"/>
<name>A0A4S3MD18_9RHOB</name>
<accession>A0A4S3MD18</accession>
<sequence>MRALHVIDTLGRGGAEQVLTTLLPELARQGCPADVAVLRAPYDLQDELQAAGISVYRLGACHKWNLPRRAVQIAKLARSLGADVVHAHLYFPAVSVALMRRLGLSRAKCFVTFHNLAYAGANRAGLGLSAKKALASWLYPRGFETMFGCSRAVADHYQYALNLSRVEVLNNPIDLSKLPIGRGSGQAVPRIVVPGRLVSEKGHDVLNQALTKLKTPVDVVFAGGGPLQDRLARDNPAVRITGTLDHAELLDQVAQADLVVVPSRYEGFGLATLEAMALARPIVATNVGGLPEVIGDSGLLVPSEDPAVLANAIETLLSDSDLRASLGSQAQARAQQFSAPVIAARLLGYYHGHPKEGQL</sequence>